<gene>
    <name evidence="1" type="ORF">EVA_14723</name>
</gene>
<dbReference type="EMBL" id="AMCI01004905">
    <property type="protein sequence ID" value="EJW97171.1"/>
    <property type="molecule type" value="Genomic_DNA"/>
</dbReference>
<name>J9FQF3_9ZZZZ</name>
<proteinExistence type="predicted"/>
<comment type="caution">
    <text evidence="1">The sequence shown here is derived from an EMBL/GenBank/DDBJ whole genome shotgun (WGS) entry which is preliminary data.</text>
</comment>
<protein>
    <submittedName>
        <fullName evidence="1">Uncharacterized protein</fullName>
    </submittedName>
</protein>
<dbReference type="AlphaFoldDB" id="J9FQF3"/>
<evidence type="ECO:0000313" key="1">
    <source>
        <dbReference type="EMBL" id="EJW97171.1"/>
    </source>
</evidence>
<organism evidence="1">
    <name type="scientific">gut metagenome</name>
    <dbReference type="NCBI Taxonomy" id="749906"/>
    <lineage>
        <taxon>unclassified sequences</taxon>
        <taxon>metagenomes</taxon>
        <taxon>organismal metagenomes</taxon>
    </lineage>
</organism>
<accession>J9FQF3</accession>
<sequence>MVSSSPLRYFSISSSSCSQMDSSIFTRYSSAWSFMLSGISTTEISLPMSSL</sequence>
<reference evidence="1" key="1">
    <citation type="journal article" date="2012" name="PLoS ONE">
        <title>Gene sets for utilization of primary and secondary nutrition supplies in the distal gut of endangered iberian lynx.</title>
        <authorList>
            <person name="Alcaide M."/>
            <person name="Messina E."/>
            <person name="Richter M."/>
            <person name="Bargiela R."/>
            <person name="Peplies J."/>
            <person name="Huws S.A."/>
            <person name="Newbold C.J."/>
            <person name="Golyshin P.N."/>
            <person name="Simon M.A."/>
            <person name="Lopez G."/>
            <person name="Yakimov M.M."/>
            <person name="Ferrer M."/>
        </authorList>
    </citation>
    <scope>NUCLEOTIDE SEQUENCE</scope>
</reference>